<dbReference type="GO" id="GO:0015288">
    <property type="term" value="F:porin activity"/>
    <property type="evidence" value="ECO:0007669"/>
    <property type="project" value="UniProtKB-KW"/>
</dbReference>
<protein>
    <submittedName>
        <fullName evidence="13">Porin</fullName>
    </submittedName>
</protein>
<evidence type="ECO:0000256" key="1">
    <source>
        <dbReference type="ARBA" id="ARBA00004571"/>
    </source>
</evidence>
<evidence type="ECO:0000313" key="13">
    <source>
        <dbReference type="EMBL" id="MCP1677023.1"/>
    </source>
</evidence>
<feature type="signal peptide" evidence="11">
    <location>
        <begin position="1"/>
        <end position="35"/>
    </location>
</feature>
<proteinExistence type="predicted"/>
<dbReference type="GO" id="GO:0009279">
    <property type="term" value="C:cell outer membrane"/>
    <property type="evidence" value="ECO:0007669"/>
    <property type="project" value="UniProtKB-SubCell"/>
</dbReference>
<dbReference type="AlphaFoldDB" id="A0AAE3G9K3"/>
<evidence type="ECO:0000256" key="5">
    <source>
        <dbReference type="ARBA" id="ARBA00022692"/>
    </source>
</evidence>
<dbReference type="Gene3D" id="2.40.160.10">
    <property type="entry name" value="Porin"/>
    <property type="match status" value="1"/>
</dbReference>
<evidence type="ECO:0000256" key="6">
    <source>
        <dbReference type="ARBA" id="ARBA00022729"/>
    </source>
</evidence>
<dbReference type="SUPFAM" id="SSF56935">
    <property type="entry name" value="Porins"/>
    <property type="match status" value="1"/>
</dbReference>
<name>A0AAE3G9K3_9GAMM</name>
<evidence type="ECO:0000256" key="11">
    <source>
        <dbReference type="SAM" id="SignalP"/>
    </source>
</evidence>
<keyword evidence="9" id="KW-0472">Membrane</keyword>
<dbReference type="InterPro" id="IPR023614">
    <property type="entry name" value="Porin_dom_sf"/>
</dbReference>
<keyword evidence="10" id="KW-0998">Cell outer membrane</keyword>
<keyword evidence="6 11" id="KW-0732">Signal</keyword>
<evidence type="ECO:0000256" key="3">
    <source>
        <dbReference type="ARBA" id="ARBA00022448"/>
    </source>
</evidence>
<dbReference type="GO" id="GO:0006811">
    <property type="term" value="P:monoatomic ion transport"/>
    <property type="evidence" value="ECO:0007669"/>
    <property type="project" value="UniProtKB-KW"/>
</dbReference>
<dbReference type="InterPro" id="IPR033900">
    <property type="entry name" value="Gram_neg_porin_domain"/>
</dbReference>
<keyword evidence="14" id="KW-1185">Reference proteome</keyword>
<keyword evidence="7" id="KW-0406">Ion transport</keyword>
<keyword evidence="5" id="KW-0812">Transmembrane</keyword>
<dbReference type="CDD" id="cd00342">
    <property type="entry name" value="gram_neg_porins"/>
    <property type="match status" value="1"/>
</dbReference>
<evidence type="ECO:0000256" key="4">
    <source>
        <dbReference type="ARBA" id="ARBA00022452"/>
    </source>
</evidence>
<comment type="subcellular location">
    <subcellularLocation>
        <location evidence="1">Cell outer membrane</location>
        <topology evidence="1">Multi-pass membrane protein</topology>
    </subcellularLocation>
</comment>
<dbReference type="PANTHER" id="PTHR34501:SF9">
    <property type="entry name" value="MAJOR OUTER MEMBRANE PROTEIN P.IA"/>
    <property type="match status" value="1"/>
</dbReference>
<evidence type="ECO:0000256" key="8">
    <source>
        <dbReference type="ARBA" id="ARBA00023114"/>
    </source>
</evidence>
<dbReference type="InterPro" id="IPR050298">
    <property type="entry name" value="Gram-neg_bact_OMP"/>
</dbReference>
<dbReference type="PROSITE" id="PS51257">
    <property type="entry name" value="PROKAR_LIPOPROTEIN"/>
    <property type="match status" value="1"/>
</dbReference>
<comment type="caution">
    <text evidence="13">The sequence shown here is derived from an EMBL/GenBank/DDBJ whole genome shotgun (WGS) entry which is preliminary data.</text>
</comment>
<keyword evidence="4" id="KW-1134">Transmembrane beta strand</keyword>
<dbReference type="Pfam" id="PF13609">
    <property type="entry name" value="Porin_4"/>
    <property type="match status" value="1"/>
</dbReference>
<evidence type="ECO:0000259" key="12">
    <source>
        <dbReference type="Pfam" id="PF13609"/>
    </source>
</evidence>
<evidence type="ECO:0000256" key="10">
    <source>
        <dbReference type="ARBA" id="ARBA00023237"/>
    </source>
</evidence>
<dbReference type="RefSeq" id="WP_253484877.1">
    <property type="nucleotide sequence ID" value="NZ_JALJXV010000013.1"/>
</dbReference>
<comment type="subunit">
    <text evidence="2">Homotrimer.</text>
</comment>
<organism evidence="13 14">
    <name type="scientific">Natronocella acetinitrilica</name>
    <dbReference type="NCBI Taxonomy" id="414046"/>
    <lineage>
        <taxon>Bacteria</taxon>
        <taxon>Pseudomonadati</taxon>
        <taxon>Pseudomonadota</taxon>
        <taxon>Gammaproteobacteria</taxon>
        <taxon>Chromatiales</taxon>
        <taxon>Ectothiorhodospiraceae</taxon>
        <taxon>Natronocella</taxon>
    </lineage>
</organism>
<reference evidence="13" key="1">
    <citation type="submission" date="2022-03" db="EMBL/GenBank/DDBJ databases">
        <title>Genomic Encyclopedia of Type Strains, Phase III (KMG-III): the genomes of soil and plant-associated and newly described type strains.</title>
        <authorList>
            <person name="Whitman W."/>
        </authorList>
    </citation>
    <scope>NUCLEOTIDE SEQUENCE</scope>
    <source>
        <strain evidence="13">ANL 6-2</strain>
    </source>
</reference>
<gene>
    <name evidence="13" type="ORF">J2T57_004197</name>
</gene>
<dbReference type="PANTHER" id="PTHR34501">
    <property type="entry name" value="PROTEIN YDDL-RELATED"/>
    <property type="match status" value="1"/>
</dbReference>
<dbReference type="EMBL" id="JALJXV010000013">
    <property type="protein sequence ID" value="MCP1677023.1"/>
    <property type="molecule type" value="Genomic_DNA"/>
</dbReference>
<keyword evidence="3" id="KW-0813">Transport</keyword>
<evidence type="ECO:0000256" key="7">
    <source>
        <dbReference type="ARBA" id="ARBA00023065"/>
    </source>
</evidence>
<dbReference type="GO" id="GO:0046930">
    <property type="term" value="C:pore complex"/>
    <property type="evidence" value="ECO:0007669"/>
    <property type="project" value="UniProtKB-KW"/>
</dbReference>
<evidence type="ECO:0000256" key="9">
    <source>
        <dbReference type="ARBA" id="ARBA00023136"/>
    </source>
</evidence>
<evidence type="ECO:0000313" key="14">
    <source>
        <dbReference type="Proteomes" id="UP001205843"/>
    </source>
</evidence>
<feature type="domain" description="Porin" evidence="12">
    <location>
        <begin position="27"/>
        <end position="337"/>
    </location>
</feature>
<evidence type="ECO:0000256" key="2">
    <source>
        <dbReference type="ARBA" id="ARBA00011233"/>
    </source>
</evidence>
<sequence>MTADRTCPPRLPTSPIATVCGCLLLTTLAAMPAAAEVSLYGQFHAGVASIDGSDESLRALSDERDGSFLGAAAQREIVDGLTGVGRLELGFDLTDWDRDDDPVFIRQGWAGVQTAFGTILAGRMESAYQRAGGPNWDELTGTFLEQRRNGGMSGGQYGHNSFRSRHLEYRTPMLGGFQAIGQFSLDERSEDEGDYNVGLVYFDGAWEVAGGYAWNDAARSGENRNLKLGIRYDAGEAGIGYQYEDVRIRDEDGAVYPFAVADTDDGVDLLTEVIDTDIRHHMLTLHQRYTAGVLWLAGAYMNARDDDFSLQSYTIAWIREFDAGLRWYVGYQYQDRNRGYPDSRLNILATGLQLRF</sequence>
<feature type="chain" id="PRO_5042111938" evidence="11">
    <location>
        <begin position="36"/>
        <end position="356"/>
    </location>
</feature>
<keyword evidence="8" id="KW-0626">Porin</keyword>
<dbReference type="Proteomes" id="UP001205843">
    <property type="component" value="Unassembled WGS sequence"/>
</dbReference>
<accession>A0AAE3G9K3</accession>